<dbReference type="PROSITE" id="PS50893">
    <property type="entry name" value="ABC_TRANSPORTER_2"/>
    <property type="match status" value="1"/>
</dbReference>
<evidence type="ECO:0000256" key="6">
    <source>
        <dbReference type="ARBA" id="ARBA00022989"/>
    </source>
</evidence>
<proteinExistence type="predicted"/>
<protein>
    <recommendedName>
        <fullName evidence="13">ABC transporter ATP-binding protein</fullName>
    </recommendedName>
</protein>
<feature type="transmembrane region" description="Helical" evidence="8">
    <location>
        <begin position="276"/>
        <end position="296"/>
    </location>
</feature>
<dbReference type="FunFam" id="3.40.50.300:FF:000287">
    <property type="entry name" value="Multidrug ABC transporter ATP-binding protein"/>
    <property type="match status" value="1"/>
</dbReference>
<dbReference type="PANTHER" id="PTHR43394">
    <property type="entry name" value="ATP-DEPENDENT PERMEASE MDL1, MITOCHONDRIAL"/>
    <property type="match status" value="1"/>
</dbReference>
<dbReference type="CDD" id="cd03254">
    <property type="entry name" value="ABCC_Glucan_exporter_like"/>
    <property type="match status" value="1"/>
</dbReference>
<dbReference type="Pfam" id="PF00005">
    <property type="entry name" value="ABC_tran"/>
    <property type="match status" value="1"/>
</dbReference>
<evidence type="ECO:0000256" key="3">
    <source>
        <dbReference type="ARBA" id="ARBA00022692"/>
    </source>
</evidence>
<feature type="transmembrane region" description="Helical" evidence="8">
    <location>
        <begin position="20"/>
        <end position="43"/>
    </location>
</feature>
<dbReference type="eggNOG" id="COG1132">
    <property type="taxonomic scope" value="Bacteria"/>
</dbReference>
<evidence type="ECO:0000256" key="7">
    <source>
        <dbReference type="ARBA" id="ARBA00023136"/>
    </source>
</evidence>
<dbReference type="Proteomes" id="UP000006190">
    <property type="component" value="Unassembled WGS sequence"/>
</dbReference>
<organism evidence="11 12">
    <name type="scientific">Facklamia languida CCUG 37842</name>
    <dbReference type="NCBI Taxonomy" id="883113"/>
    <lineage>
        <taxon>Bacteria</taxon>
        <taxon>Bacillati</taxon>
        <taxon>Bacillota</taxon>
        <taxon>Bacilli</taxon>
        <taxon>Lactobacillales</taxon>
        <taxon>Aerococcaceae</taxon>
        <taxon>Facklamia</taxon>
    </lineage>
</organism>
<dbReference type="InterPro" id="IPR039421">
    <property type="entry name" value="Type_1_exporter"/>
</dbReference>
<evidence type="ECO:0000259" key="9">
    <source>
        <dbReference type="PROSITE" id="PS50893"/>
    </source>
</evidence>
<dbReference type="SUPFAM" id="SSF52540">
    <property type="entry name" value="P-loop containing nucleoside triphosphate hydrolases"/>
    <property type="match status" value="1"/>
</dbReference>
<feature type="transmembrane region" description="Helical" evidence="8">
    <location>
        <begin position="249"/>
        <end position="270"/>
    </location>
</feature>
<evidence type="ECO:0000256" key="4">
    <source>
        <dbReference type="ARBA" id="ARBA00022741"/>
    </source>
</evidence>
<keyword evidence="6 8" id="KW-1133">Transmembrane helix</keyword>
<dbReference type="GO" id="GO:0015421">
    <property type="term" value="F:ABC-type oligopeptide transporter activity"/>
    <property type="evidence" value="ECO:0007669"/>
    <property type="project" value="TreeGrafter"/>
</dbReference>
<evidence type="ECO:0000313" key="11">
    <source>
        <dbReference type="EMBL" id="EHR38376.1"/>
    </source>
</evidence>
<feature type="transmembrane region" description="Helical" evidence="8">
    <location>
        <begin position="167"/>
        <end position="184"/>
    </location>
</feature>
<dbReference type="Gene3D" id="3.40.50.300">
    <property type="entry name" value="P-loop containing nucleotide triphosphate hydrolases"/>
    <property type="match status" value="1"/>
</dbReference>
<evidence type="ECO:0000256" key="1">
    <source>
        <dbReference type="ARBA" id="ARBA00004651"/>
    </source>
</evidence>
<comment type="caution">
    <text evidence="11">The sequence shown here is derived from an EMBL/GenBank/DDBJ whole genome shotgun (WGS) entry which is preliminary data.</text>
</comment>
<dbReference type="CDD" id="cd18544">
    <property type="entry name" value="ABC_6TM_TmrA_like"/>
    <property type="match status" value="1"/>
</dbReference>
<dbReference type="RefSeq" id="WP_006307951.1">
    <property type="nucleotide sequence ID" value="NZ_JH601133.1"/>
</dbReference>
<dbReference type="HOGENOM" id="CLU_000604_84_9_9"/>
<dbReference type="EMBL" id="AGEG01000001">
    <property type="protein sequence ID" value="EHR38376.1"/>
    <property type="molecule type" value="Genomic_DNA"/>
</dbReference>
<dbReference type="GO" id="GO:0016887">
    <property type="term" value="F:ATP hydrolysis activity"/>
    <property type="evidence" value="ECO:0007669"/>
    <property type="project" value="InterPro"/>
</dbReference>
<dbReference type="GO" id="GO:0005524">
    <property type="term" value="F:ATP binding"/>
    <property type="evidence" value="ECO:0007669"/>
    <property type="project" value="UniProtKB-KW"/>
</dbReference>
<keyword evidence="7 8" id="KW-0472">Membrane</keyword>
<dbReference type="InterPro" id="IPR036640">
    <property type="entry name" value="ABC1_TM_sf"/>
</dbReference>
<reference evidence="11 12" key="1">
    <citation type="submission" date="2012-01" db="EMBL/GenBank/DDBJ databases">
        <title>The Genome Sequence of Facklamia languida CCUG 37842.</title>
        <authorList>
            <consortium name="The Broad Institute Genome Sequencing Platform"/>
            <person name="Earl A."/>
            <person name="Ward D."/>
            <person name="Feldgarden M."/>
            <person name="Gevers D."/>
            <person name="Huys G."/>
            <person name="Young S.K."/>
            <person name="Zeng Q."/>
            <person name="Gargeya S."/>
            <person name="Fitzgerald M."/>
            <person name="Haas B."/>
            <person name="Abouelleil A."/>
            <person name="Alvarado L."/>
            <person name="Arachchi H.M."/>
            <person name="Berlin A."/>
            <person name="Chapman S.B."/>
            <person name="Gearin G."/>
            <person name="Goldberg J."/>
            <person name="Griggs A."/>
            <person name="Gujja S."/>
            <person name="Hansen M."/>
            <person name="Heiman D."/>
            <person name="Howarth C."/>
            <person name="Larimer J."/>
            <person name="Lui A."/>
            <person name="MacDonald P.J.P."/>
            <person name="McCowen C."/>
            <person name="Montmayeur A."/>
            <person name="Murphy C."/>
            <person name="Neiman D."/>
            <person name="Pearson M."/>
            <person name="Priest M."/>
            <person name="Roberts A."/>
            <person name="Saif S."/>
            <person name="Shea T."/>
            <person name="Sisk P."/>
            <person name="Stolte C."/>
            <person name="Sykes S."/>
            <person name="Wortman J."/>
            <person name="Nusbaum C."/>
            <person name="Birren B."/>
        </authorList>
    </citation>
    <scope>NUCLEOTIDE SEQUENCE [LARGE SCALE GENOMIC DNA]</scope>
    <source>
        <strain evidence="11 12">CCUG 37842</strain>
    </source>
</reference>
<accession>H3NGU7</accession>
<feature type="transmembrane region" description="Helical" evidence="8">
    <location>
        <begin position="63"/>
        <end position="86"/>
    </location>
</feature>
<gene>
    <name evidence="11" type="ORF">HMPREF9708_00086</name>
</gene>
<keyword evidence="3 8" id="KW-0812">Transmembrane</keyword>
<evidence type="ECO:0008006" key="13">
    <source>
        <dbReference type="Google" id="ProtNLM"/>
    </source>
</evidence>
<dbReference type="SMART" id="SM00382">
    <property type="entry name" value="AAA"/>
    <property type="match status" value="1"/>
</dbReference>
<dbReference type="InterPro" id="IPR017871">
    <property type="entry name" value="ABC_transporter-like_CS"/>
</dbReference>
<dbReference type="STRING" id="883113.HMPREF9708_00086"/>
<evidence type="ECO:0000256" key="5">
    <source>
        <dbReference type="ARBA" id="ARBA00022840"/>
    </source>
</evidence>
<dbReference type="InterPro" id="IPR027417">
    <property type="entry name" value="P-loop_NTPase"/>
</dbReference>
<dbReference type="PATRIC" id="fig|883113.3.peg.87"/>
<evidence type="ECO:0000256" key="8">
    <source>
        <dbReference type="SAM" id="Phobius"/>
    </source>
</evidence>
<keyword evidence="5" id="KW-0067">ATP-binding</keyword>
<dbReference type="PROSITE" id="PS50929">
    <property type="entry name" value="ABC_TM1F"/>
    <property type="match status" value="1"/>
</dbReference>
<keyword evidence="12" id="KW-1185">Reference proteome</keyword>
<name>H3NGU7_9LACT</name>
<feature type="domain" description="ABC transporter" evidence="9">
    <location>
        <begin position="342"/>
        <end position="576"/>
    </location>
</feature>
<evidence type="ECO:0000313" key="12">
    <source>
        <dbReference type="Proteomes" id="UP000006190"/>
    </source>
</evidence>
<feature type="transmembrane region" description="Helical" evidence="8">
    <location>
        <begin position="144"/>
        <end position="161"/>
    </location>
</feature>
<dbReference type="PANTHER" id="PTHR43394:SF1">
    <property type="entry name" value="ATP-BINDING CASSETTE SUB-FAMILY B MEMBER 10, MITOCHONDRIAL"/>
    <property type="match status" value="1"/>
</dbReference>
<keyword evidence="4" id="KW-0547">Nucleotide-binding</keyword>
<dbReference type="GO" id="GO:0005886">
    <property type="term" value="C:plasma membrane"/>
    <property type="evidence" value="ECO:0007669"/>
    <property type="project" value="UniProtKB-SubCell"/>
</dbReference>
<evidence type="ECO:0000259" key="10">
    <source>
        <dbReference type="PROSITE" id="PS50929"/>
    </source>
</evidence>
<dbReference type="AlphaFoldDB" id="H3NGU7"/>
<evidence type="ECO:0000256" key="2">
    <source>
        <dbReference type="ARBA" id="ARBA00022448"/>
    </source>
</evidence>
<sequence>MATFKRLLAYLKYTKLEFSLGLLALILSTGLSVYAPLVAKQFIDDTSQRITNHQQVSMERIMSFFGIYLVIVLMGVVFSYLGNYLTAKISYRLSKKIRDQAHEHMQELPISYFDDKPAGKISARIVNDTEVLQNNFYQSFINQVLVNLMLVVGIYAALIYVNPTIGLAFTLLVPLFIVWQVLYMKTINPLNVKWRELVSDINNQIAELIQGITIVQAFNQEERVIDEFEATSNEWYATRMKIQKIDGTLTWTLSDALKNLGVLAVMVYLGSQFLDGALGLSVGTLYVIISYVSSLFDPITQIVRMMTRLQQSLVAGSRVFELLDQPVEVDTTRQFQIGPGEVEFKDVSFAYQAGEKVLKHLNFHVKPGQTVGLVGHTGSGKSSIINLIFRFYDPQEGTILIDGQDIQEYSRESVRSDMGIVLQEPYLFSGTIASNISMNDEAIDRDRIRTAIQQVGAQDLIDKLDKGIDEPVVEKGQSLSSGERQLISFARTLAADPKILILDEATSHIDTETEQTIQKAMAVLQEGRTTFVIAHRLSTIQQADQILVLDRGIIQEVGTHQELMALDGLYAEMYRMQAKMA</sequence>
<dbReference type="Pfam" id="PF00664">
    <property type="entry name" value="ABC_membrane"/>
    <property type="match status" value="1"/>
</dbReference>
<dbReference type="InterPro" id="IPR003593">
    <property type="entry name" value="AAA+_ATPase"/>
</dbReference>
<dbReference type="InterPro" id="IPR003439">
    <property type="entry name" value="ABC_transporter-like_ATP-bd"/>
</dbReference>
<dbReference type="Gene3D" id="1.20.1560.10">
    <property type="entry name" value="ABC transporter type 1, transmembrane domain"/>
    <property type="match status" value="1"/>
</dbReference>
<keyword evidence="2" id="KW-0813">Transport</keyword>
<dbReference type="InterPro" id="IPR011527">
    <property type="entry name" value="ABC1_TM_dom"/>
</dbReference>
<dbReference type="SUPFAM" id="SSF90123">
    <property type="entry name" value="ABC transporter transmembrane region"/>
    <property type="match status" value="1"/>
</dbReference>
<comment type="subcellular location">
    <subcellularLocation>
        <location evidence="1">Cell membrane</location>
        <topology evidence="1">Multi-pass membrane protein</topology>
    </subcellularLocation>
</comment>
<dbReference type="OrthoDB" id="9770415at2"/>
<dbReference type="PROSITE" id="PS00211">
    <property type="entry name" value="ABC_TRANSPORTER_1"/>
    <property type="match status" value="1"/>
</dbReference>
<feature type="domain" description="ABC transmembrane type-1" evidence="10">
    <location>
        <begin position="20"/>
        <end position="311"/>
    </location>
</feature>